<name>A0A7C9PG89_9BURK</name>
<dbReference type="EMBL" id="JAAGOH010000006">
    <property type="protein sequence ID" value="NDY90988.1"/>
    <property type="molecule type" value="Genomic_DNA"/>
</dbReference>
<accession>A0A7C9PG89</accession>
<dbReference type="Proteomes" id="UP000484255">
    <property type="component" value="Unassembled WGS sequence"/>
</dbReference>
<proteinExistence type="predicted"/>
<protein>
    <submittedName>
        <fullName evidence="1">Uncharacterized protein</fullName>
    </submittedName>
</protein>
<comment type="caution">
    <text evidence="1">The sequence shown here is derived from an EMBL/GenBank/DDBJ whole genome shotgun (WGS) entry which is preliminary data.</text>
</comment>
<dbReference type="AlphaFoldDB" id="A0A7C9PG89"/>
<gene>
    <name evidence="1" type="ORF">G3A44_07240</name>
</gene>
<evidence type="ECO:0000313" key="2">
    <source>
        <dbReference type="Proteomes" id="UP000484255"/>
    </source>
</evidence>
<organism evidence="1 2">
    <name type="scientific">Ideonella livida</name>
    <dbReference type="NCBI Taxonomy" id="2707176"/>
    <lineage>
        <taxon>Bacteria</taxon>
        <taxon>Pseudomonadati</taxon>
        <taxon>Pseudomonadota</taxon>
        <taxon>Betaproteobacteria</taxon>
        <taxon>Burkholderiales</taxon>
        <taxon>Sphaerotilaceae</taxon>
        <taxon>Ideonella</taxon>
    </lineage>
</organism>
<dbReference type="RefSeq" id="WP_163456723.1">
    <property type="nucleotide sequence ID" value="NZ_JAAGOH010000006.1"/>
</dbReference>
<sequence length="85" mass="9187">MAAITSQTFHAHALPRMPRGARAGAEVFLAGMRLLRHWLGGTQPARLTRAQEAEAVRSLAREHEKSDPGFAADLYAAAARHEGKA</sequence>
<keyword evidence="2" id="KW-1185">Reference proteome</keyword>
<evidence type="ECO:0000313" key="1">
    <source>
        <dbReference type="EMBL" id="NDY90988.1"/>
    </source>
</evidence>
<reference evidence="1 2" key="1">
    <citation type="submission" date="2020-02" db="EMBL/GenBank/DDBJ databases">
        <title>Ideonella bacterium strain TBM-1.</title>
        <authorList>
            <person name="Chen W.-M."/>
        </authorList>
    </citation>
    <scope>NUCLEOTIDE SEQUENCE [LARGE SCALE GENOMIC DNA]</scope>
    <source>
        <strain evidence="1 2">TBM-1</strain>
    </source>
</reference>